<dbReference type="EMBL" id="BONF01000008">
    <property type="protein sequence ID" value="GIF79952.1"/>
    <property type="molecule type" value="Genomic_DNA"/>
</dbReference>
<sequence length="316" mass="33659">MLAKNDLGSRVVVRRRAGTHGDRQLFTDVLGELTAVGDTSLTVATSHGLVVVPLAEVHRAKVVPARRGPTARETAALELAAADAWPPPAVEMLGTWRLRAAGGYTGRANSALPVGDPGMPLPEALDAVIDFYRRQGLPPQVDVPLPLAAGVERELLKDGWHAECTVEVQVCPLPELIAATPDGAGFALNDAPSPEFLAMIAGTRGELPEAALHVLTAVPDLVFAQRFDADGTLLARARGSITGEGRWLGVFGVETSPAARRRGLAREAMGVLARWAAGRGATDVFLQVESRNTAALALYADLGFTRHHHYTRYQLR</sequence>
<dbReference type="SUPFAM" id="SSF55729">
    <property type="entry name" value="Acyl-CoA N-acyltransferases (Nat)"/>
    <property type="match status" value="1"/>
</dbReference>
<dbReference type="PROSITE" id="PS51186">
    <property type="entry name" value="GNAT"/>
    <property type="match status" value="1"/>
</dbReference>
<dbReference type="CDD" id="cd04301">
    <property type="entry name" value="NAT_SF"/>
    <property type="match status" value="1"/>
</dbReference>
<dbReference type="Pfam" id="PF24551">
    <property type="entry name" value="SH3_Rv0428c"/>
    <property type="match status" value="1"/>
</dbReference>
<dbReference type="Pfam" id="PF24553">
    <property type="entry name" value="Rv0428c_C"/>
    <property type="match status" value="1"/>
</dbReference>
<proteinExistence type="predicted"/>
<keyword evidence="3" id="KW-1185">Reference proteome</keyword>
<evidence type="ECO:0000259" key="1">
    <source>
        <dbReference type="PROSITE" id="PS51186"/>
    </source>
</evidence>
<protein>
    <submittedName>
        <fullName evidence="2">N-acetyltransferase</fullName>
    </submittedName>
</protein>
<feature type="domain" description="N-acetyltransferase" evidence="1">
    <location>
        <begin position="174"/>
        <end position="316"/>
    </location>
</feature>
<dbReference type="RefSeq" id="WP_203743016.1">
    <property type="nucleotide sequence ID" value="NZ_BONF01000008.1"/>
</dbReference>
<reference evidence="2 3" key="1">
    <citation type="submission" date="2021-01" db="EMBL/GenBank/DDBJ databases">
        <title>Whole genome shotgun sequence of Catellatospora bangladeshensis NBRC 107357.</title>
        <authorList>
            <person name="Komaki H."/>
            <person name="Tamura T."/>
        </authorList>
    </citation>
    <scope>NUCLEOTIDE SEQUENCE [LARGE SCALE GENOMIC DNA]</scope>
    <source>
        <strain evidence="2 3">NBRC 107357</strain>
    </source>
</reference>
<dbReference type="Proteomes" id="UP000601223">
    <property type="component" value="Unassembled WGS sequence"/>
</dbReference>
<gene>
    <name evidence="2" type="ORF">Cba03nite_13010</name>
</gene>
<dbReference type="AlphaFoldDB" id="A0A8J3J878"/>
<name>A0A8J3J878_9ACTN</name>
<dbReference type="InterPro" id="IPR000182">
    <property type="entry name" value="GNAT_dom"/>
</dbReference>
<accession>A0A8J3J878</accession>
<dbReference type="InterPro" id="IPR056935">
    <property type="entry name" value="Rv0428c-like_C"/>
</dbReference>
<evidence type="ECO:0000313" key="3">
    <source>
        <dbReference type="Proteomes" id="UP000601223"/>
    </source>
</evidence>
<dbReference type="GO" id="GO:0016747">
    <property type="term" value="F:acyltransferase activity, transferring groups other than amino-acyl groups"/>
    <property type="evidence" value="ECO:0007669"/>
    <property type="project" value="InterPro"/>
</dbReference>
<dbReference type="Gene3D" id="3.40.630.30">
    <property type="match status" value="1"/>
</dbReference>
<evidence type="ECO:0000313" key="2">
    <source>
        <dbReference type="EMBL" id="GIF79952.1"/>
    </source>
</evidence>
<dbReference type="InterPro" id="IPR056934">
    <property type="entry name" value="SH3_Rv0428c"/>
</dbReference>
<comment type="caution">
    <text evidence="2">The sequence shown here is derived from an EMBL/GenBank/DDBJ whole genome shotgun (WGS) entry which is preliminary data.</text>
</comment>
<dbReference type="InterPro" id="IPR016181">
    <property type="entry name" value="Acyl_CoA_acyltransferase"/>
</dbReference>
<organism evidence="2 3">
    <name type="scientific">Catellatospora bangladeshensis</name>
    <dbReference type="NCBI Taxonomy" id="310355"/>
    <lineage>
        <taxon>Bacteria</taxon>
        <taxon>Bacillati</taxon>
        <taxon>Actinomycetota</taxon>
        <taxon>Actinomycetes</taxon>
        <taxon>Micromonosporales</taxon>
        <taxon>Micromonosporaceae</taxon>
        <taxon>Catellatospora</taxon>
    </lineage>
</organism>